<dbReference type="RefSeq" id="WP_144414109.1">
    <property type="nucleotide sequence ID" value="NZ_CP011542.1"/>
</dbReference>
<sequence>MAKETIDTGSGQVLVRVMFTHTGDLLTGEHTTYTTTPDTALAAGVTTGGDGVVGRMWIYDPDTTDPIGQLTLTTHGQQVAGVVSSDPSRVLSWSQEQVDVVFAAMTTDLAGAPLELVDPDSGEVTGCSVQSLYGQRVWRGKNQCPLLFAGQYEDAESGWVYNRYRYYQPEAGMYNAQDPLGVSPNIATPQGYVTNPTVLIDYYGLKYCPSAWRRTQLGRDFARLSSHQKGVLGELAARRYADQIGLEHSTDRLSYTVGQRNRISDGILSDKITKEYVGIPEDKAVKRLGRSKQILDGIKFTENQGSQYHLFVLKDTKISRPLMREIEANDHVFLHRINESQIYMAGRQLGYW</sequence>
<dbReference type="STRING" id="571915.CMUST_02715"/>
<gene>
    <name evidence="2" type="ORF">CMUST_02715</name>
</gene>
<dbReference type="Pfam" id="PF15649">
    <property type="entry name" value="Tox-REase-7"/>
    <property type="match status" value="1"/>
</dbReference>
<reference evidence="3" key="2">
    <citation type="submission" date="2015-05" db="EMBL/GenBank/DDBJ databases">
        <title>Complete genome sequence of Corynebacterium mustelae DSM 45274, isolated from various tissues of a male ferret with lethal sepsis.</title>
        <authorList>
            <person name="Ruckert C."/>
            <person name="Albersmeier A."/>
            <person name="Winkler A."/>
            <person name="Tauch A."/>
        </authorList>
    </citation>
    <scope>NUCLEOTIDE SEQUENCE [LARGE SCALE GENOMIC DNA]</scope>
    <source>
        <strain evidence="3">DSM 45274</strain>
    </source>
</reference>
<dbReference type="InterPro" id="IPR028903">
    <property type="entry name" value="Tox-REase-7_dom"/>
</dbReference>
<dbReference type="Gene3D" id="2.180.10.10">
    <property type="entry name" value="RHS repeat-associated core"/>
    <property type="match status" value="1"/>
</dbReference>
<dbReference type="InterPro" id="IPR050708">
    <property type="entry name" value="T6SS_VgrG/RHS"/>
</dbReference>
<proteinExistence type="predicted"/>
<dbReference type="NCBIfam" id="TIGR03696">
    <property type="entry name" value="Rhs_assc_core"/>
    <property type="match status" value="1"/>
</dbReference>
<dbReference type="SUPFAM" id="SSF50998">
    <property type="entry name" value="Quinoprotein alcohol dehydrogenase-like"/>
    <property type="match status" value="1"/>
</dbReference>
<keyword evidence="3" id="KW-1185">Reference proteome</keyword>
<dbReference type="InterPro" id="IPR022385">
    <property type="entry name" value="Rhs_assc_core"/>
</dbReference>
<dbReference type="InterPro" id="IPR011047">
    <property type="entry name" value="Quinoprotein_ADH-like_sf"/>
</dbReference>
<reference evidence="2 3" key="1">
    <citation type="journal article" date="2015" name="Genome Announc.">
        <title>Complete Genome Sequence of the Type Strain Corynebacterium mustelae DSM 45274, Isolated from Various Tissues of a Male Ferret with Lethal Sepsis.</title>
        <authorList>
            <person name="Ruckert C."/>
            <person name="Eimer J."/>
            <person name="Winkler A."/>
            <person name="Tauch A."/>
        </authorList>
    </citation>
    <scope>NUCLEOTIDE SEQUENCE [LARGE SCALE GENOMIC DNA]</scope>
    <source>
        <strain evidence="2 3">DSM 45274</strain>
    </source>
</reference>
<dbReference type="PATRIC" id="fig|571915.4.peg.575"/>
<evidence type="ECO:0000259" key="1">
    <source>
        <dbReference type="Pfam" id="PF15649"/>
    </source>
</evidence>
<feature type="domain" description="Tox-REase-7" evidence="1">
    <location>
        <begin position="254"/>
        <end position="322"/>
    </location>
</feature>
<evidence type="ECO:0000313" key="3">
    <source>
        <dbReference type="Proteomes" id="UP000035199"/>
    </source>
</evidence>
<dbReference type="KEGG" id="cmv:CMUST_02715"/>
<dbReference type="PANTHER" id="PTHR32305:SF15">
    <property type="entry name" value="PROTEIN RHSA-RELATED"/>
    <property type="match status" value="1"/>
</dbReference>
<dbReference type="AlphaFoldDB" id="A0A0G3H1A7"/>
<accession>A0A0G3H1A7</accession>
<dbReference type="OrthoDB" id="9765204at2"/>
<evidence type="ECO:0000313" key="2">
    <source>
        <dbReference type="EMBL" id="AKK04887.1"/>
    </source>
</evidence>
<dbReference type="PANTHER" id="PTHR32305">
    <property type="match status" value="1"/>
</dbReference>
<dbReference type="Proteomes" id="UP000035199">
    <property type="component" value="Chromosome"/>
</dbReference>
<organism evidence="2 3">
    <name type="scientific">Corynebacterium mustelae</name>
    <dbReference type="NCBI Taxonomy" id="571915"/>
    <lineage>
        <taxon>Bacteria</taxon>
        <taxon>Bacillati</taxon>
        <taxon>Actinomycetota</taxon>
        <taxon>Actinomycetes</taxon>
        <taxon>Mycobacteriales</taxon>
        <taxon>Corynebacteriaceae</taxon>
        <taxon>Corynebacterium</taxon>
    </lineage>
</organism>
<protein>
    <submittedName>
        <fullName evidence="2">RHS repeat-associated core domain</fullName>
    </submittedName>
</protein>
<dbReference type="EMBL" id="CP011542">
    <property type="protein sequence ID" value="AKK04887.1"/>
    <property type="molecule type" value="Genomic_DNA"/>
</dbReference>
<name>A0A0G3H1A7_9CORY</name>